<dbReference type="PANTHER" id="PTHR30371:SF0">
    <property type="entry name" value="SEC-INDEPENDENT PROTEIN TRANSLOCASE PROTEIN TATC, CHLOROPLASTIC-RELATED"/>
    <property type="match status" value="1"/>
</dbReference>
<dbReference type="Proteomes" id="UP001160625">
    <property type="component" value="Unassembled WGS sequence"/>
</dbReference>
<name>A0ABT6N304_9SPHN</name>
<keyword evidence="5" id="KW-0811">Translocation</keyword>
<dbReference type="Pfam" id="PF00902">
    <property type="entry name" value="TatC"/>
    <property type="match status" value="1"/>
</dbReference>
<proteinExistence type="inferred from homology"/>
<comment type="subcellular location">
    <subcellularLocation>
        <location evidence="5">Cell membrane</location>
        <topology evidence="5">Multi-pass membrane protein</topology>
    </subcellularLocation>
    <subcellularLocation>
        <location evidence="1">Membrane</location>
        <topology evidence="1">Multi-pass membrane protein</topology>
    </subcellularLocation>
</comment>
<keyword evidence="4 5" id="KW-0472">Membrane</keyword>
<dbReference type="HAMAP" id="MF_00902">
    <property type="entry name" value="TatC"/>
    <property type="match status" value="1"/>
</dbReference>
<organism evidence="6 7">
    <name type="scientific">Sphingomonas oryzagri</name>
    <dbReference type="NCBI Taxonomy" id="3042314"/>
    <lineage>
        <taxon>Bacteria</taxon>
        <taxon>Pseudomonadati</taxon>
        <taxon>Pseudomonadota</taxon>
        <taxon>Alphaproteobacteria</taxon>
        <taxon>Sphingomonadales</taxon>
        <taxon>Sphingomonadaceae</taxon>
        <taxon>Sphingomonas</taxon>
    </lineage>
</organism>
<feature type="transmembrane region" description="Helical" evidence="5">
    <location>
        <begin position="113"/>
        <end position="133"/>
    </location>
</feature>
<keyword evidence="5" id="KW-0813">Transport</keyword>
<keyword evidence="5" id="KW-1003">Cell membrane</keyword>
<gene>
    <name evidence="5 6" type="primary">tatC</name>
    <name evidence="6" type="ORF">QGN17_11885</name>
</gene>
<sequence>MAAGDDELDDTRAPLLDHLIELRRRLIWSFLALGACFLVCLYFAKPIFAFLVQPLLHAGQGKLIYTDVFEAFFAQMKVAFFSALMLSFPIVANQIWRFVAPGLYAKEKRALRPFLLLTPVLFLGGAAMAYYLAMPLALHFLLGYNGNVGGVQQEALPAIGNYLSFVTKFLFGFGVAFLLPVLLMLLETAGIVTRLQLSKGRRYCYVASFGVAAVLSPPDAISMLLLAVPLCLLFELALILIWFTERKRAREATA</sequence>
<accession>A0ABT6N304</accession>
<dbReference type="RefSeq" id="WP_281044696.1">
    <property type="nucleotide sequence ID" value="NZ_JARYGZ010000001.1"/>
</dbReference>
<keyword evidence="7" id="KW-1185">Reference proteome</keyword>
<keyword evidence="3 5" id="KW-1133">Transmembrane helix</keyword>
<dbReference type="PANTHER" id="PTHR30371">
    <property type="entry name" value="SEC-INDEPENDENT PROTEIN TRANSLOCASE PROTEIN TATC"/>
    <property type="match status" value="1"/>
</dbReference>
<feature type="transmembrane region" description="Helical" evidence="5">
    <location>
        <begin position="169"/>
        <end position="190"/>
    </location>
</feature>
<dbReference type="NCBIfam" id="TIGR00945">
    <property type="entry name" value="tatC"/>
    <property type="match status" value="1"/>
</dbReference>
<feature type="transmembrane region" description="Helical" evidence="5">
    <location>
        <begin position="224"/>
        <end position="243"/>
    </location>
</feature>
<keyword evidence="5" id="KW-0653">Protein transport</keyword>
<comment type="subunit">
    <text evidence="5">The Tat system comprises two distinct complexes: a TatABC complex, containing multiple copies of TatA, TatB and TatC subunits, and a separate TatA complex, containing only TatA subunits. Substrates initially bind to the TatABC complex, which probably triggers association of the separate TatA complex to form the active translocon.</text>
</comment>
<dbReference type="InterPro" id="IPR002033">
    <property type="entry name" value="TatC"/>
</dbReference>
<feature type="transmembrane region" description="Helical" evidence="5">
    <location>
        <begin position="26"/>
        <end position="52"/>
    </location>
</feature>
<dbReference type="PRINTS" id="PR01840">
    <property type="entry name" value="TATCFAMILY"/>
</dbReference>
<evidence type="ECO:0000256" key="1">
    <source>
        <dbReference type="ARBA" id="ARBA00004141"/>
    </source>
</evidence>
<comment type="similarity">
    <text evidence="5">Belongs to the TatC family.</text>
</comment>
<keyword evidence="2 5" id="KW-0812">Transmembrane</keyword>
<evidence type="ECO:0000256" key="2">
    <source>
        <dbReference type="ARBA" id="ARBA00022692"/>
    </source>
</evidence>
<comment type="caution">
    <text evidence="6">The sequence shown here is derived from an EMBL/GenBank/DDBJ whole genome shotgun (WGS) entry which is preliminary data.</text>
</comment>
<evidence type="ECO:0000256" key="3">
    <source>
        <dbReference type="ARBA" id="ARBA00022989"/>
    </source>
</evidence>
<comment type="function">
    <text evidence="5">Part of the twin-arginine translocation (Tat) system that transports large folded proteins containing a characteristic twin-arginine motif in their signal peptide across membranes. Together with TatB, TatC is part of a receptor directly interacting with Tat signal peptides.</text>
</comment>
<evidence type="ECO:0000313" key="6">
    <source>
        <dbReference type="EMBL" id="MDH7639431.1"/>
    </source>
</evidence>
<evidence type="ECO:0000256" key="5">
    <source>
        <dbReference type="HAMAP-Rule" id="MF_00902"/>
    </source>
</evidence>
<reference evidence="6" key="1">
    <citation type="submission" date="2023-04" db="EMBL/GenBank/DDBJ databases">
        <title>Sphingomonas sp. MAHUQ-71 isolated from rice field.</title>
        <authorList>
            <person name="Huq M.A."/>
        </authorList>
    </citation>
    <scope>NUCLEOTIDE SEQUENCE</scope>
    <source>
        <strain evidence="6">MAHUQ-71</strain>
    </source>
</reference>
<feature type="transmembrane region" description="Helical" evidence="5">
    <location>
        <begin position="72"/>
        <end position="92"/>
    </location>
</feature>
<feature type="transmembrane region" description="Helical" evidence="5">
    <location>
        <begin position="202"/>
        <end position="218"/>
    </location>
</feature>
<dbReference type="EMBL" id="JARYGZ010000001">
    <property type="protein sequence ID" value="MDH7639431.1"/>
    <property type="molecule type" value="Genomic_DNA"/>
</dbReference>
<protein>
    <recommendedName>
        <fullName evidence="5">Sec-independent protein translocase protein TatC</fullName>
    </recommendedName>
</protein>
<evidence type="ECO:0000256" key="4">
    <source>
        <dbReference type="ARBA" id="ARBA00023136"/>
    </source>
</evidence>
<evidence type="ECO:0000313" key="7">
    <source>
        <dbReference type="Proteomes" id="UP001160625"/>
    </source>
</evidence>